<sequence>MKKISFFVAFLCLASVSMAQLKTSVAACPPFEVDILDGKVNGFKANTIAGMIKNKWPCFSSVTTDSAKCGEGVFYKDKGISFFTSRDYVEITEGFKGKLSIPLLGAARGSLFKTLGNPKMKDATWDAYQTNYGCLVLHFNKANKVRLIQFSTNGTETLQLCEQAK</sequence>
<evidence type="ECO:0000256" key="1">
    <source>
        <dbReference type="SAM" id="SignalP"/>
    </source>
</evidence>
<dbReference type="EMBL" id="LVYD01000001">
    <property type="protein sequence ID" value="OQP66856.1"/>
    <property type="molecule type" value="Genomic_DNA"/>
</dbReference>
<reference evidence="2 3" key="1">
    <citation type="submission" date="2016-03" db="EMBL/GenBank/DDBJ databases">
        <title>Niastella vici sp. nov., isolated from farmland soil.</title>
        <authorList>
            <person name="Chen L."/>
            <person name="Wang D."/>
            <person name="Yang S."/>
            <person name="Wang G."/>
        </authorList>
    </citation>
    <scope>NUCLEOTIDE SEQUENCE [LARGE SCALE GENOMIC DNA]</scope>
    <source>
        <strain evidence="2 3">DJ57</strain>
    </source>
</reference>
<protein>
    <submittedName>
        <fullName evidence="2">Uncharacterized protein</fullName>
    </submittedName>
</protein>
<keyword evidence="1" id="KW-0732">Signal</keyword>
<dbReference type="OrthoDB" id="661790at2"/>
<feature type="chain" id="PRO_5010739908" evidence="1">
    <location>
        <begin position="20"/>
        <end position="165"/>
    </location>
</feature>
<proteinExistence type="predicted"/>
<evidence type="ECO:0000313" key="3">
    <source>
        <dbReference type="Proteomes" id="UP000192796"/>
    </source>
</evidence>
<dbReference type="RefSeq" id="WP_081144555.1">
    <property type="nucleotide sequence ID" value="NZ_LVYD01000001.1"/>
</dbReference>
<keyword evidence="3" id="KW-1185">Reference proteome</keyword>
<gene>
    <name evidence="2" type="ORF">A3860_00360</name>
</gene>
<dbReference type="Proteomes" id="UP000192796">
    <property type="component" value="Unassembled WGS sequence"/>
</dbReference>
<name>A0A1V9G8Q8_9BACT</name>
<evidence type="ECO:0000313" key="2">
    <source>
        <dbReference type="EMBL" id="OQP66856.1"/>
    </source>
</evidence>
<accession>A0A1V9G8Q8</accession>
<dbReference type="AlphaFoldDB" id="A0A1V9G8Q8"/>
<feature type="signal peptide" evidence="1">
    <location>
        <begin position="1"/>
        <end position="19"/>
    </location>
</feature>
<comment type="caution">
    <text evidence="2">The sequence shown here is derived from an EMBL/GenBank/DDBJ whole genome shotgun (WGS) entry which is preliminary data.</text>
</comment>
<organism evidence="2 3">
    <name type="scientific">Niastella vici</name>
    <dbReference type="NCBI Taxonomy" id="1703345"/>
    <lineage>
        <taxon>Bacteria</taxon>
        <taxon>Pseudomonadati</taxon>
        <taxon>Bacteroidota</taxon>
        <taxon>Chitinophagia</taxon>
        <taxon>Chitinophagales</taxon>
        <taxon>Chitinophagaceae</taxon>
        <taxon>Niastella</taxon>
    </lineage>
</organism>